<dbReference type="PATRIC" id="fig|1246995.3.peg.8504"/>
<dbReference type="PROSITE" id="PS50995">
    <property type="entry name" value="HTH_MARR_2"/>
    <property type="match status" value="1"/>
</dbReference>
<dbReference type="PANTHER" id="PTHR39515">
    <property type="entry name" value="CONSERVED PROTEIN"/>
    <property type="match status" value="1"/>
</dbReference>
<reference evidence="5 6" key="1">
    <citation type="journal article" date="2014" name="J. Biotechnol.">
        <title>Complete genome sequence of the actinobacterium Actinoplanes friuliensis HAG 010964, producer of the lipopeptide antibiotic friulimycin.</title>
        <authorList>
            <person name="Ruckert C."/>
            <person name="Szczepanowski R."/>
            <person name="Albersmeier A."/>
            <person name="Goesmann A."/>
            <person name="Fischer N."/>
            <person name="Steinkamper A."/>
            <person name="Puhler A."/>
            <person name="Biener R."/>
            <person name="Schwartz D."/>
            <person name="Kalinowski J."/>
        </authorList>
    </citation>
    <scope>NUCLEOTIDE SEQUENCE [LARGE SCALE GENOMIC DNA]</scope>
    <source>
        <strain evidence="5 6">DSM 7358</strain>
    </source>
</reference>
<keyword evidence="2" id="KW-0238">DNA-binding</keyword>
<dbReference type="PANTHER" id="PTHR39515:SF2">
    <property type="entry name" value="HTH-TYPE TRANSCRIPTIONAL REGULATOR RV0880"/>
    <property type="match status" value="1"/>
</dbReference>
<sequence>MVDDDAGSTARQELMACMREMLKAVRLFKSDLPVEHTTVPVGALAMIDSAGDCHLKDLAARSALDPSTVSRAVATLVKSGLVGRSADPADGRASVLALTPEGRRTLDEVNGWMDDRLADALKDWSPEDIAVFSALMQRFATDLMTRHDQTLEVAR</sequence>
<evidence type="ECO:0000313" key="6">
    <source>
        <dbReference type="Proteomes" id="UP000017746"/>
    </source>
</evidence>
<name>U5WC09_9ACTN</name>
<evidence type="ECO:0000259" key="4">
    <source>
        <dbReference type="PROSITE" id="PS50995"/>
    </source>
</evidence>
<dbReference type="OrthoDB" id="5148120at2"/>
<dbReference type="STRING" id="1246995.AFR_42025"/>
<evidence type="ECO:0000313" key="5">
    <source>
        <dbReference type="EMBL" id="AGZ46659.1"/>
    </source>
</evidence>
<dbReference type="SUPFAM" id="SSF46785">
    <property type="entry name" value="Winged helix' DNA-binding domain"/>
    <property type="match status" value="1"/>
</dbReference>
<dbReference type="eggNOG" id="COG1846">
    <property type="taxonomic scope" value="Bacteria"/>
</dbReference>
<evidence type="ECO:0000256" key="3">
    <source>
        <dbReference type="ARBA" id="ARBA00023163"/>
    </source>
</evidence>
<dbReference type="HOGENOM" id="CLU_083287_15_0_11"/>
<evidence type="ECO:0000256" key="2">
    <source>
        <dbReference type="ARBA" id="ARBA00023125"/>
    </source>
</evidence>
<dbReference type="Gene3D" id="1.10.10.10">
    <property type="entry name" value="Winged helix-like DNA-binding domain superfamily/Winged helix DNA-binding domain"/>
    <property type="match status" value="1"/>
</dbReference>
<gene>
    <name evidence="5" type="ORF">AFR_42025</name>
</gene>
<dbReference type="RefSeq" id="WP_023562990.1">
    <property type="nucleotide sequence ID" value="NC_022657.1"/>
</dbReference>
<proteinExistence type="predicted"/>
<dbReference type="InterPro" id="IPR036388">
    <property type="entry name" value="WH-like_DNA-bd_sf"/>
</dbReference>
<dbReference type="PROSITE" id="PS01117">
    <property type="entry name" value="HTH_MARR_1"/>
    <property type="match status" value="1"/>
</dbReference>
<dbReference type="Proteomes" id="UP000017746">
    <property type="component" value="Chromosome"/>
</dbReference>
<organism evidence="5 6">
    <name type="scientific">Actinoplanes friuliensis DSM 7358</name>
    <dbReference type="NCBI Taxonomy" id="1246995"/>
    <lineage>
        <taxon>Bacteria</taxon>
        <taxon>Bacillati</taxon>
        <taxon>Actinomycetota</taxon>
        <taxon>Actinomycetes</taxon>
        <taxon>Micromonosporales</taxon>
        <taxon>Micromonosporaceae</taxon>
        <taxon>Actinoplanes</taxon>
    </lineage>
</organism>
<protein>
    <submittedName>
        <fullName evidence="5">Putative MarR-family transcriptional regulator</fullName>
    </submittedName>
</protein>
<dbReference type="KEGG" id="afs:AFR_42025"/>
<dbReference type="GO" id="GO:0003700">
    <property type="term" value="F:DNA-binding transcription factor activity"/>
    <property type="evidence" value="ECO:0007669"/>
    <property type="project" value="InterPro"/>
</dbReference>
<dbReference type="InterPro" id="IPR023187">
    <property type="entry name" value="Tscrpt_reg_MarR-type_CS"/>
</dbReference>
<keyword evidence="6" id="KW-1185">Reference proteome</keyword>
<dbReference type="AlphaFoldDB" id="U5WC09"/>
<evidence type="ECO:0000256" key="1">
    <source>
        <dbReference type="ARBA" id="ARBA00023015"/>
    </source>
</evidence>
<dbReference type="Pfam" id="PF01047">
    <property type="entry name" value="MarR"/>
    <property type="match status" value="1"/>
</dbReference>
<keyword evidence="1" id="KW-0805">Transcription regulation</keyword>
<dbReference type="SMART" id="SM00347">
    <property type="entry name" value="HTH_MARR"/>
    <property type="match status" value="1"/>
</dbReference>
<dbReference type="InterPro" id="IPR036390">
    <property type="entry name" value="WH_DNA-bd_sf"/>
</dbReference>
<keyword evidence="3" id="KW-0804">Transcription</keyword>
<dbReference type="GO" id="GO:0003677">
    <property type="term" value="F:DNA binding"/>
    <property type="evidence" value="ECO:0007669"/>
    <property type="project" value="UniProtKB-KW"/>
</dbReference>
<dbReference type="InterPro" id="IPR000835">
    <property type="entry name" value="HTH_MarR-typ"/>
</dbReference>
<accession>U5WC09</accession>
<dbReference type="EMBL" id="CP006272">
    <property type="protein sequence ID" value="AGZ46659.1"/>
    <property type="molecule type" value="Genomic_DNA"/>
</dbReference>
<dbReference type="InterPro" id="IPR052526">
    <property type="entry name" value="HTH-type_Bedaq_tolerance"/>
</dbReference>
<feature type="domain" description="HTH marR-type" evidence="4">
    <location>
        <begin position="11"/>
        <end position="141"/>
    </location>
</feature>